<sequence length="632" mass="72345">MSSFYQHTGNTLLANELLLRLQDTISIKMMSTNQQPPKLPLRDLLDSSEDYNNICIPLYIALIKGNWKSANVILSKQEKLVRCSITENWETALHIAVSVQNISCVEELLNIMKEEDLELQNKDGNTVLSFAASAGNRTLTEMLVNANENLLNIPNGRNMMPLHMATIFRKHDTMEYLYANSPKMADEDGWTDVTRRWFLTECIDADFCHVALKVLNDHPELGLNEKVLEALARRPKAYDDRDSQFSWRKSFSGEYAKQKKKDSDAMELLRKIWKEITKMPREHILKGKEGKYSPQVLFDAAEMGNTEFLVEIISQCPDLMWTVNANKQTIFHVAVSHRHERIYNLLHEIGSMKDMIAVHVDTEGNNILHLAGMEPKNYNGLHHIRGDVFKMQWELLWFKDLRGGRGRPTPRTFRPVVLYMYEVEAMVPFSYRQQMNNDGETPHELFTKNHKKLASTVEIWMKQTATQCIVVAALIATIVFGVAFTIPGGYDQTSGFPTFMGKEIFIAFVISDAISLIFSAVSILVFLSVLTSGYDEQDFLKSLSQKLVLGLATLFLSVLTMLAAFSLSFFVLYHSKLIWVPIVISIVAVVPVVLYTIFYGSLMDVYHLYHSSYGYKYIFESKQQLLYQNPKY</sequence>
<proteinExistence type="predicted"/>
<keyword evidence="4" id="KW-1185">Reference proteome</keyword>
<name>A0A251VBV8_HELAN</name>
<keyword evidence="1" id="KW-0472">Membrane</keyword>
<keyword evidence="1" id="KW-0812">Transmembrane</keyword>
<feature type="domain" description="PGG" evidence="2">
    <location>
        <begin position="460"/>
        <end position="571"/>
    </location>
</feature>
<evidence type="ECO:0000259" key="2">
    <source>
        <dbReference type="Pfam" id="PF13962"/>
    </source>
</evidence>
<dbReference type="Pfam" id="PF12796">
    <property type="entry name" value="Ank_2"/>
    <property type="match status" value="1"/>
</dbReference>
<dbReference type="InterPro" id="IPR026961">
    <property type="entry name" value="PGG_dom"/>
</dbReference>
<evidence type="ECO:0000313" key="4">
    <source>
        <dbReference type="Proteomes" id="UP000215914"/>
    </source>
</evidence>
<evidence type="ECO:0000313" key="3">
    <source>
        <dbReference type="EMBL" id="OTG32749.1"/>
    </source>
</evidence>
<feature type="transmembrane region" description="Helical" evidence="1">
    <location>
        <begin position="547"/>
        <end position="572"/>
    </location>
</feature>
<dbReference type="SMART" id="SM00248">
    <property type="entry name" value="ANK"/>
    <property type="match status" value="6"/>
</dbReference>
<dbReference type="InParanoid" id="A0A251VBV8"/>
<feature type="transmembrane region" description="Helical" evidence="1">
    <location>
        <begin position="468"/>
        <end position="486"/>
    </location>
</feature>
<dbReference type="PANTHER" id="PTHR24177:SF301">
    <property type="entry name" value="ANKYRIN REPEAT-CONTAINING DOMAIN, PGG DOMAIN PROTEIN-RELATED"/>
    <property type="match status" value="1"/>
</dbReference>
<dbReference type="STRING" id="4232.A0A251VBV8"/>
<evidence type="ECO:0000256" key="1">
    <source>
        <dbReference type="SAM" id="Phobius"/>
    </source>
</evidence>
<dbReference type="InterPro" id="IPR036770">
    <property type="entry name" value="Ankyrin_rpt-contain_sf"/>
</dbReference>
<organism evidence="3 4">
    <name type="scientific">Helianthus annuus</name>
    <name type="common">Common sunflower</name>
    <dbReference type="NCBI Taxonomy" id="4232"/>
    <lineage>
        <taxon>Eukaryota</taxon>
        <taxon>Viridiplantae</taxon>
        <taxon>Streptophyta</taxon>
        <taxon>Embryophyta</taxon>
        <taxon>Tracheophyta</taxon>
        <taxon>Spermatophyta</taxon>
        <taxon>Magnoliopsida</taxon>
        <taxon>eudicotyledons</taxon>
        <taxon>Gunneridae</taxon>
        <taxon>Pentapetalae</taxon>
        <taxon>asterids</taxon>
        <taxon>campanulids</taxon>
        <taxon>Asterales</taxon>
        <taxon>Asteraceae</taxon>
        <taxon>Asteroideae</taxon>
        <taxon>Heliantheae alliance</taxon>
        <taxon>Heliantheae</taxon>
        <taxon>Helianthus</taxon>
    </lineage>
</organism>
<dbReference type="Pfam" id="PF13962">
    <property type="entry name" value="PGG"/>
    <property type="match status" value="1"/>
</dbReference>
<dbReference type="Gene3D" id="1.25.40.20">
    <property type="entry name" value="Ankyrin repeat-containing domain"/>
    <property type="match status" value="1"/>
</dbReference>
<dbReference type="InterPro" id="IPR002110">
    <property type="entry name" value="Ankyrin_rpt"/>
</dbReference>
<dbReference type="EMBL" id="CM007892">
    <property type="protein sequence ID" value="OTG32749.1"/>
    <property type="molecule type" value="Genomic_DNA"/>
</dbReference>
<accession>A0A251VBV8</accession>
<dbReference type="AlphaFoldDB" id="A0A251VBV8"/>
<keyword evidence="1" id="KW-1133">Transmembrane helix</keyword>
<dbReference type="GO" id="GO:0016020">
    <property type="term" value="C:membrane"/>
    <property type="evidence" value="ECO:0000318"/>
    <property type="project" value="GO_Central"/>
</dbReference>
<feature type="transmembrane region" description="Helical" evidence="1">
    <location>
        <begin position="506"/>
        <end position="527"/>
    </location>
</feature>
<reference evidence="4" key="1">
    <citation type="journal article" date="2017" name="Nature">
        <title>The sunflower genome provides insights into oil metabolism, flowering and Asterid evolution.</title>
        <authorList>
            <person name="Badouin H."/>
            <person name="Gouzy J."/>
            <person name="Grassa C.J."/>
            <person name="Murat F."/>
            <person name="Staton S.E."/>
            <person name="Cottret L."/>
            <person name="Lelandais-Briere C."/>
            <person name="Owens G.L."/>
            <person name="Carrere S."/>
            <person name="Mayjonade B."/>
            <person name="Legrand L."/>
            <person name="Gill N."/>
            <person name="Kane N.C."/>
            <person name="Bowers J.E."/>
            <person name="Hubner S."/>
            <person name="Bellec A."/>
            <person name="Berard A."/>
            <person name="Berges H."/>
            <person name="Blanchet N."/>
            <person name="Boniface M.C."/>
            <person name="Brunel D."/>
            <person name="Catrice O."/>
            <person name="Chaidir N."/>
            <person name="Claudel C."/>
            <person name="Donnadieu C."/>
            <person name="Faraut T."/>
            <person name="Fievet G."/>
            <person name="Helmstetter N."/>
            <person name="King M."/>
            <person name="Knapp S.J."/>
            <person name="Lai Z."/>
            <person name="Le Paslier M.C."/>
            <person name="Lippi Y."/>
            <person name="Lorenzon L."/>
            <person name="Mandel J.R."/>
            <person name="Marage G."/>
            <person name="Marchand G."/>
            <person name="Marquand E."/>
            <person name="Bret-Mestries E."/>
            <person name="Morien E."/>
            <person name="Nambeesan S."/>
            <person name="Nguyen T."/>
            <person name="Pegot-Espagnet P."/>
            <person name="Pouilly N."/>
            <person name="Raftis F."/>
            <person name="Sallet E."/>
            <person name="Schiex T."/>
            <person name="Thomas J."/>
            <person name="Vandecasteele C."/>
            <person name="Vares D."/>
            <person name="Vear F."/>
            <person name="Vautrin S."/>
            <person name="Crespi M."/>
            <person name="Mangin B."/>
            <person name="Burke J.M."/>
            <person name="Salse J."/>
            <person name="Munos S."/>
            <person name="Vincourt P."/>
            <person name="Rieseberg L.H."/>
            <person name="Langlade N.B."/>
        </authorList>
    </citation>
    <scope>NUCLEOTIDE SEQUENCE [LARGE SCALE GENOMIC DNA]</scope>
    <source>
        <strain evidence="4">cv. SF193</strain>
    </source>
</reference>
<gene>
    <name evidence="3" type="ORF">HannXRQ_Chr03g0090091</name>
</gene>
<protein>
    <submittedName>
        <fullName evidence="3">Putative ankyrin repeat-containing domain, PGG domain protein</fullName>
    </submittedName>
</protein>
<dbReference type="OMA" id="CSITENW"/>
<feature type="transmembrane region" description="Helical" evidence="1">
    <location>
        <begin position="578"/>
        <end position="598"/>
    </location>
</feature>
<dbReference type="PANTHER" id="PTHR24177">
    <property type="entry name" value="CASKIN"/>
    <property type="match status" value="1"/>
</dbReference>
<dbReference type="Proteomes" id="UP000215914">
    <property type="component" value="Chromosome 3"/>
</dbReference>
<dbReference type="SUPFAM" id="SSF48403">
    <property type="entry name" value="Ankyrin repeat"/>
    <property type="match status" value="1"/>
</dbReference>